<dbReference type="Pfam" id="PF04326">
    <property type="entry name" value="SLFN_AlbA_2"/>
    <property type="match status" value="1"/>
</dbReference>
<dbReference type="Pfam" id="PF13749">
    <property type="entry name" value="HATPase_c_4"/>
    <property type="match status" value="1"/>
</dbReference>
<dbReference type="PANTHER" id="PTHR30595">
    <property type="entry name" value="GLPR-RELATED TRANSCRIPTIONAL REPRESSOR"/>
    <property type="match status" value="1"/>
</dbReference>
<keyword evidence="3" id="KW-1185">Reference proteome</keyword>
<dbReference type="InterPro" id="IPR038461">
    <property type="entry name" value="Schlafen_AlbA_2_dom_sf"/>
</dbReference>
<reference evidence="2 3" key="1">
    <citation type="submission" date="2024-09" db="EMBL/GenBank/DDBJ databases">
        <authorList>
            <person name="Sun Q."/>
            <person name="Mori K."/>
        </authorList>
    </citation>
    <scope>NUCLEOTIDE SEQUENCE [LARGE SCALE GENOMIC DNA]</scope>
    <source>
        <strain evidence="2 3">TBRC 3947</strain>
    </source>
</reference>
<keyword evidence="2" id="KW-0547">Nucleotide-binding</keyword>
<sequence length="574" mass="62388">MDLVELRGLVALLRARATDLTDLEAKSAVGGLPKSLRDTISAFSNDRGGTIILGLDERTDFSLADGFRAAAIRDALASACAGELEPPVRADIDIVDFGEGAVVVAEVPELDPRFKPCYVKSRGEYNGSFTRGGDGDRKLTDFEIHLLHTNRGQPDDDRRPVPDATIDDLDGASLGSLLRRVRQRQRRAFDGLGDEAVLRRLNVLTPDSGDRLVPTLGGLLALGQYPQQFFPQLNATFAVYPGVSAEDIPAGGPRFLDNRTFEGSIPNIVDEAVAAVLRNTSLRSFVEGAGRRDVYDYPVEALREVIVNALIHRDYSPYSRGTPVQIVLYADRLAVANPGGLFGAVTEDDLGGEGVSSTRNPVLVKLLQDVQLPDSDRTVCENRASGIPTMLREMRRAGSAPPEFHNRINRFKVIFPRHALLTSETMEWIEGLGATGLTATQQMALAQMREGRTITNQSMRNFGLEGRRATIELADLVGRGLAVRLGERRHARYVLVPSAGRPSISDVSQTDREGIVLAVLSARPDMSRRDIEVATGLGQITVLRTLDALIAVGKVEATAPARSPLRRYRIVSGP</sequence>
<dbReference type="RefSeq" id="WP_377248705.1">
    <property type="nucleotide sequence ID" value="NZ_JBHLUH010000011.1"/>
</dbReference>
<proteinExistence type="predicted"/>
<protein>
    <submittedName>
        <fullName evidence="2">ATP-binding protein</fullName>
    </submittedName>
</protein>
<dbReference type="GO" id="GO:0005524">
    <property type="term" value="F:ATP binding"/>
    <property type="evidence" value="ECO:0007669"/>
    <property type="project" value="UniProtKB-KW"/>
</dbReference>
<name>A0ABV6M005_9ACTN</name>
<feature type="domain" description="Schlafen AlbA-2" evidence="1">
    <location>
        <begin position="22"/>
        <end position="139"/>
    </location>
</feature>
<organism evidence="2 3">
    <name type="scientific">Phytohabitans kaempferiae</name>
    <dbReference type="NCBI Taxonomy" id="1620943"/>
    <lineage>
        <taxon>Bacteria</taxon>
        <taxon>Bacillati</taxon>
        <taxon>Actinomycetota</taxon>
        <taxon>Actinomycetes</taxon>
        <taxon>Micromonosporales</taxon>
        <taxon>Micromonosporaceae</taxon>
    </lineage>
</organism>
<comment type="caution">
    <text evidence="2">The sequence shown here is derived from an EMBL/GenBank/DDBJ whole genome shotgun (WGS) entry which is preliminary data.</text>
</comment>
<gene>
    <name evidence="2" type="ORF">ACFFIA_09520</name>
</gene>
<dbReference type="EMBL" id="JBHLUH010000011">
    <property type="protein sequence ID" value="MFC0527899.1"/>
    <property type="molecule type" value="Genomic_DNA"/>
</dbReference>
<evidence type="ECO:0000313" key="2">
    <source>
        <dbReference type="EMBL" id="MFC0527899.1"/>
    </source>
</evidence>
<dbReference type="Proteomes" id="UP001589867">
    <property type="component" value="Unassembled WGS sequence"/>
</dbReference>
<evidence type="ECO:0000259" key="1">
    <source>
        <dbReference type="Pfam" id="PF04326"/>
    </source>
</evidence>
<dbReference type="Gene3D" id="3.30.565.60">
    <property type="match status" value="1"/>
</dbReference>
<accession>A0ABV6M005</accession>
<dbReference type="Gene3D" id="3.30.950.30">
    <property type="entry name" value="Schlafen, AAA domain"/>
    <property type="match status" value="1"/>
</dbReference>
<keyword evidence="2" id="KW-0067">ATP-binding</keyword>
<evidence type="ECO:0000313" key="3">
    <source>
        <dbReference type="Proteomes" id="UP001589867"/>
    </source>
</evidence>
<dbReference type="InterPro" id="IPR007421">
    <property type="entry name" value="Schlafen_AlbA_2_dom"/>
</dbReference>
<dbReference type="InterPro" id="IPR038475">
    <property type="entry name" value="RecG_C_sf"/>
</dbReference>
<dbReference type="PANTHER" id="PTHR30595:SF6">
    <property type="entry name" value="SCHLAFEN ALBA-2 DOMAIN-CONTAINING PROTEIN"/>
    <property type="match status" value="1"/>
</dbReference>